<dbReference type="RefSeq" id="WP_273596321.1">
    <property type="nucleotide sequence ID" value="NZ_JAQQXS010000006.1"/>
</dbReference>
<evidence type="ECO:0000256" key="5">
    <source>
        <dbReference type="ARBA" id="ARBA00022801"/>
    </source>
</evidence>
<dbReference type="InterPro" id="IPR029058">
    <property type="entry name" value="AB_hydrolase_fold"/>
</dbReference>
<dbReference type="PANTHER" id="PTHR38050">
    <property type="match status" value="1"/>
</dbReference>
<sequence>MRFLTTFTLLSVLCVAPVGSEAAPTWQERMQARMAQRRAAAQPADWSPDPTQINSHANPQAGPLGPGVVSLSLLHDGLVRKYIVHVPPSYDATRAQALVLALHGGGGSADIMADKDRYGLGRKADEAGFILVFPSGYSILPGGRFATWNAGGCCGDARDRSIDDVGFLRAVVAAVSARLNIDREQVFAVGMSNGGMMAHRLACDAADVFRAVASVAGTDASTQCQPSSPVSVLHIHAKDDTHVLFGGGAGPDAFRDTRKVMDFVSVPDTVARWVRRDQCQATPHKTLDRAGANCEAYSGCAAGARVQLCVTASGGHSWPGAQATRLGKAVPSMALDANEVIWNFFQSR</sequence>
<evidence type="ECO:0000313" key="11">
    <source>
        <dbReference type="Proteomes" id="UP001219862"/>
    </source>
</evidence>
<protein>
    <submittedName>
        <fullName evidence="10">PHB depolymerase family esterase</fullName>
    </submittedName>
</protein>
<feature type="compositionally biased region" description="Polar residues" evidence="8">
    <location>
        <begin position="49"/>
        <end position="58"/>
    </location>
</feature>
<organism evidence="10 11">
    <name type="scientific">Roseateles koreensis</name>
    <dbReference type="NCBI Taxonomy" id="2987526"/>
    <lineage>
        <taxon>Bacteria</taxon>
        <taxon>Pseudomonadati</taxon>
        <taxon>Pseudomonadota</taxon>
        <taxon>Betaproteobacteria</taxon>
        <taxon>Burkholderiales</taxon>
        <taxon>Sphaerotilaceae</taxon>
        <taxon>Roseateles</taxon>
    </lineage>
</organism>
<dbReference type="Pfam" id="PF10503">
    <property type="entry name" value="Esterase_PHB"/>
    <property type="match status" value="1"/>
</dbReference>
<dbReference type="SUPFAM" id="SSF53474">
    <property type="entry name" value="alpha/beta-Hydrolases"/>
    <property type="match status" value="1"/>
</dbReference>
<keyword evidence="7" id="KW-0624">Polysaccharide degradation</keyword>
<keyword evidence="11" id="KW-1185">Reference proteome</keyword>
<dbReference type="InterPro" id="IPR043595">
    <property type="entry name" value="FaeB/C/D"/>
</dbReference>
<evidence type="ECO:0000256" key="1">
    <source>
        <dbReference type="ARBA" id="ARBA00004613"/>
    </source>
</evidence>
<evidence type="ECO:0000256" key="9">
    <source>
        <dbReference type="SAM" id="SignalP"/>
    </source>
</evidence>
<dbReference type="EMBL" id="JAQQXS010000006">
    <property type="protein sequence ID" value="MDC8785213.1"/>
    <property type="molecule type" value="Genomic_DNA"/>
</dbReference>
<keyword evidence="5" id="KW-0378">Hydrolase</keyword>
<dbReference type="Proteomes" id="UP001219862">
    <property type="component" value="Unassembled WGS sequence"/>
</dbReference>
<name>A0ABT5KS94_9BURK</name>
<evidence type="ECO:0000256" key="3">
    <source>
        <dbReference type="ARBA" id="ARBA00022651"/>
    </source>
</evidence>
<feature type="chain" id="PRO_5045527788" evidence="9">
    <location>
        <begin position="23"/>
        <end position="348"/>
    </location>
</feature>
<reference evidence="10 11" key="1">
    <citation type="submission" date="2022-10" db="EMBL/GenBank/DDBJ databases">
        <title>paucibacter sp. hw8 Genome sequencing.</title>
        <authorList>
            <person name="Park S."/>
        </authorList>
    </citation>
    <scope>NUCLEOTIDE SEQUENCE [LARGE SCALE GENOMIC DNA]</scope>
    <source>
        <strain evidence="11">hw8</strain>
    </source>
</reference>
<evidence type="ECO:0000256" key="2">
    <source>
        <dbReference type="ARBA" id="ARBA00022525"/>
    </source>
</evidence>
<dbReference type="Gene3D" id="3.40.50.1820">
    <property type="entry name" value="alpha/beta hydrolase"/>
    <property type="match status" value="1"/>
</dbReference>
<evidence type="ECO:0000256" key="8">
    <source>
        <dbReference type="SAM" id="MobiDB-lite"/>
    </source>
</evidence>
<keyword evidence="3" id="KW-0858">Xylan degradation</keyword>
<evidence type="ECO:0000256" key="6">
    <source>
        <dbReference type="ARBA" id="ARBA00023277"/>
    </source>
</evidence>
<feature type="signal peptide" evidence="9">
    <location>
        <begin position="1"/>
        <end position="22"/>
    </location>
</feature>
<dbReference type="InterPro" id="IPR010126">
    <property type="entry name" value="Esterase_phb"/>
</dbReference>
<gene>
    <name evidence="10" type="ORF">PRZ01_08425</name>
</gene>
<comment type="caution">
    <text evidence="10">The sequence shown here is derived from an EMBL/GenBank/DDBJ whole genome shotgun (WGS) entry which is preliminary data.</text>
</comment>
<keyword evidence="4 9" id="KW-0732">Signal</keyword>
<keyword evidence="6" id="KW-0119">Carbohydrate metabolism</keyword>
<keyword evidence="2" id="KW-0964">Secreted</keyword>
<dbReference type="PANTHER" id="PTHR38050:SF2">
    <property type="entry name" value="FERULOYL ESTERASE C-RELATED"/>
    <property type="match status" value="1"/>
</dbReference>
<comment type="subcellular location">
    <subcellularLocation>
        <location evidence="1">Secreted</location>
    </subcellularLocation>
</comment>
<evidence type="ECO:0000256" key="4">
    <source>
        <dbReference type="ARBA" id="ARBA00022729"/>
    </source>
</evidence>
<feature type="region of interest" description="Disordered" evidence="8">
    <location>
        <begin position="37"/>
        <end position="62"/>
    </location>
</feature>
<evidence type="ECO:0000256" key="7">
    <source>
        <dbReference type="ARBA" id="ARBA00023326"/>
    </source>
</evidence>
<evidence type="ECO:0000313" key="10">
    <source>
        <dbReference type="EMBL" id="MDC8785213.1"/>
    </source>
</evidence>
<accession>A0ABT5KS94</accession>
<proteinExistence type="predicted"/>